<dbReference type="InterPro" id="IPR006091">
    <property type="entry name" value="Acyl-CoA_Oxase/DH_mid-dom"/>
</dbReference>
<dbReference type="Pfam" id="PF00441">
    <property type="entry name" value="Acyl-CoA_dh_1"/>
    <property type="match status" value="1"/>
</dbReference>
<dbReference type="InterPro" id="IPR009075">
    <property type="entry name" value="AcylCo_DH/oxidase_C"/>
</dbReference>
<keyword evidence="5 9" id="KW-0560">Oxidoreductase</keyword>
<evidence type="ECO:0000259" key="8">
    <source>
        <dbReference type="Pfam" id="PF18158"/>
    </source>
</evidence>
<accession>A0ABT7DZQ5</accession>
<dbReference type="EC" id="1.3.8.4" evidence="9"/>
<keyword evidence="4 5" id="KW-0274">FAD</keyword>
<gene>
    <name evidence="9" type="ORF">PZA18_14705</name>
</gene>
<evidence type="ECO:0000256" key="4">
    <source>
        <dbReference type="ARBA" id="ARBA00022827"/>
    </source>
</evidence>
<evidence type="ECO:0000313" key="10">
    <source>
        <dbReference type="Proteomes" id="UP001172778"/>
    </source>
</evidence>
<evidence type="ECO:0000256" key="3">
    <source>
        <dbReference type="ARBA" id="ARBA00022630"/>
    </source>
</evidence>
<protein>
    <submittedName>
        <fullName evidence="9">Isovaleryl-CoA dehydrogenase</fullName>
        <ecNumber evidence="9">1.3.8.4</ecNumber>
    </submittedName>
</protein>
<dbReference type="SUPFAM" id="SSF56645">
    <property type="entry name" value="Acyl-CoA dehydrogenase NM domain-like"/>
    <property type="match status" value="1"/>
</dbReference>
<dbReference type="Pfam" id="PF02770">
    <property type="entry name" value="Acyl-CoA_dh_M"/>
    <property type="match status" value="1"/>
</dbReference>
<dbReference type="EMBL" id="JARRAF010000017">
    <property type="protein sequence ID" value="MDK2125304.1"/>
    <property type="molecule type" value="Genomic_DNA"/>
</dbReference>
<evidence type="ECO:0000259" key="6">
    <source>
        <dbReference type="Pfam" id="PF00441"/>
    </source>
</evidence>
<feature type="domain" description="Acyl-CoA dehydrogenase/oxidase C-terminal" evidence="6">
    <location>
        <begin position="283"/>
        <end position="437"/>
    </location>
</feature>
<evidence type="ECO:0000256" key="5">
    <source>
        <dbReference type="RuleBase" id="RU362125"/>
    </source>
</evidence>
<dbReference type="InterPro" id="IPR009100">
    <property type="entry name" value="AcylCoA_DH/oxidase_NM_dom_sf"/>
</dbReference>
<comment type="similarity">
    <text evidence="2 5">Belongs to the acyl-CoA dehydrogenase family.</text>
</comment>
<dbReference type="PANTHER" id="PTHR42707">
    <property type="entry name" value="ACYL-COA DEHYDROGENASE"/>
    <property type="match status" value="1"/>
</dbReference>
<dbReference type="InterPro" id="IPR041504">
    <property type="entry name" value="AidB_N"/>
</dbReference>
<comment type="cofactor">
    <cofactor evidence="1 5">
        <name>FAD</name>
        <dbReference type="ChEBI" id="CHEBI:57692"/>
    </cofactor>
</comment>
<evidence type="ECO:0000256" key="2">
    <source>
        <dbReference type="ARBA" id="ARBA00009347"/>
    </source>
</evidence>
<sequence>MVWQTHKVINQSGPLADYNLFSTDVALNEAVRREGAGWAVESLLAMGAELGSADSFEHGRLANQYPPVLRSFDMKGNRRDQVEFHPSWHALMRGIVSRGFHTGPWADPRPGAHVARAAGYLLQAQVEAGSLCPTTMTYGAIPALRRQQELASHWLPTLFSREYDERDLPFAQKRGGLIGMGMTEKQGGSDVRANTTTAQTDGHGGYVLTGHKWFFSAPQIDAHLVLAQAPDGLSCFLVPRWRPDGSKNPVEIQRLKDKLGNCSNASSEVEFRGAWGQLLGEEGRGVPVILEMGTYTRLDCVLGTTGMMRQALSQAIHHCRHRSAFGAKLADQPLMRNVLADLALEVEAAVALSLRMARAFDVQDDESETLLRRLLTPAAKYWICKRGPELAAEAMEVMGGNGYVEEGIHARIYREMPVNSIWEGSGNVMCLDVLRAIAKSPRTVEVLQGELALATGRHATYDQYLTQLQRQFSQPERETQARRLTQSLTLAIQASLLLQHAPEAVADAFCRSRLAGDWGDSFGTLPANTDFALLIGRALTE</sequence>
<evidence type="ECO:0000256" key="1">
    <source>
        <dbReference type="ARBA" id="ARBA00001974"/>
    </source>
</evidence>
<dbReference type="PROSITE" id="PS00073">
    <property type="entry name" value="ACYL_COA_DH_2"/>
    <property type="match status" value="1"/>
</dbReference>
<dbReference type="Proteomes" id="UP001172778">
    <property type="component" value="Unassembled WGS sequence"/>
</dbReference>
<dbReference type="InterPro" id="IPR052904">
    <property type="entry name" value="Acyl-CoA_dehydrogenase-like"/>
</dbReference>
<dbReference type="SUPFAM" id="SSF47203">
    <property type="entry name" value="Acyl-CoA dehydrogenase C-terminal domain-like"/>
    <property type="match status" value="1"/>
</dbReference>
<keyword evidence="10" id="KW-1185">Reference proteome</keyword>
<feature type="domain" description="Acyl-CoA oxidase/dehydrogenase middle" evidence="7">
    <location>
        <begin position="180"/>
        <end position="272"/>
    </location>
</feature>
<comment type="caution">
    <text evidence="9">The sequence shown here is derived from an EMBL/GenBank/DDBJ whole genome shotgun (WGS) entry which is preliminary data.</text>
</comment>
<evidence type="ECO:0000313" key="9">
    <source>
        <dbReference type="EMBL" id="MDK2125304.1"/>
    </source>
</evidence>
<name>A0ABT7DZQ5_9NEIS</name>
<dbReference type="NCBIfam" id="NF008594">
    <property type="entry name" value="PRK11561.1"/>
    <property type="match status" value="1"/>
</dbReference>
<dbReference type="PANTHER" id="PTHR42707:SF3">
    <property type="entry name" value="ACYL-COA DEHYDROGENASE AIDB-RELATED"/>
    <property type="match status" value="1"/>
</dbReference>
<dbReference type="InterPro" id="IPR006089">
    <property type="entry name" value="Acyl-CoA_DH_CS"/>
</dbReference>
<dbReference type="Gene3D" id="1.20.140.10">
    <property type="entry name" value="Butyryl-CoA Dehydrogenase, subunit A, domain 3"/>
    <property type="match status" value="1"/>
</dbReference>
<reference evidence="9" key="1">
    <citation type="submission" date="2023-03" db="EMBL/GenBank/DDBJ databases">
        <title>Chitinimonas shenzhenensis gen. nov., sp. nov., a novel member of family Burkholderiaceae isolated from activated sludge collected in Shen Zhen, China.</title>
        <authorList>
            <person name="Wang X."/>
        </authorList>
    </citation>
    <scope>NUCLEOTIDE SEQUENCE</scope>
    <source>
        <strain evidence="9">DQS-5</strain>
    </source>
</reference>
<dbReference type="Gene3D" id="2.40.110.20">
    <property type="match status" value="1"/>
</dbReference>
<dbReference type="Pfam" id="PF18158">
    <property type="entry name" value="AidB_N"/>
    <property type="match status" value="1"/>
</dbReference>
<dbReference type="RefSeq" id="WP_284101616.1">
    <property type="nucleotide sequence ID" value="NZ_JARRAF010000017.1"/>
</dbReference>
<dbReference type="Gene3D" id="6.10.250.600">
    <property type="match status" value="1"/>
</dbReference>
<organism evidence="9 10">
    <name type="scientific">Parachitinimonas caeni</name>
    <dbReference type="NCBI Taxonomy" id="3031301"/>
    <lineage>
        <taxon>Bacteria</taxon>
        <taxon>Pseudomonadati</taxon>
        <taxon>Pseudomonadota</taxon>
        <taxon>Betaproteobacteria</taxon>
        <taxon>Neisseriales</taxon>
        <taxon>Chitinibacteraceae</taxon>
        <taxon>Parachitinimonas</taxon>
    </lineage>
</organism>
<dbReference type="InterPro" id="IPR036250">
    <property type="entry name" value="AcylCo_DH-like_C"/>
</dbReference>
<proteinExistence type="inferred from homology"/>
<evidence type="ECO:0000259" key="7">
    <source>
        <dbReference type="Pfam" id="PF02770"/>
    </source>
</evidence>
<dbReference type="GO" id="GO:0008470">
    <property type="term" value="F:3-methylbutanoyl-CoA dehydrogenase activity"/>
    <property type="evidence" value="ECO:0007669"/>
    <property type="project" value="UniProtKB-EC"/>
</dbReference>
<keyword evidence="3 5" id="KW-0285">Flavoprotein</keyword>
<feature type="domain" description="Adaptive response protein AidB N-terminal" evidence="8">
    <location>
        <begin position="10"/>
        <end position="165"/>
    </location>
</feature>
<dbReference type="PROSITE" id="PS00072">
    <property type="entry name" value="ACYL_COA_DH_1"/>
    <property type="match status" value="1"/>
</dbReference>